<proteinExistence type="predicted"/>
<name>A0A0F9H262_9ZZZZ</name>
<dbReference type="AlphaFoldDB" id="A0A0F9H262"/>
<accession>A0A0F9H262</accession>
<gene>
    <name evidence="1" type="ORF">LCGC14_1838230</name>
</gene>
<sequence>MPGERRSLWDTLRQGAKSEEEMALNFLFPAKNKFEMLQMLTETQPRAVIPFAVLDVFRQKYHSKVLTSFTGSHNTIKVGQERKGRLEGSEVVVGIRKALSTKDED</sequence>
<evidence type="ECO:0000313" key="1">
    <source>
        <dbReference type="EMBL" id="KKL97061.1"/>
    </source>
</evidence>
<comment type="caution">
    <text evidence="1">The sequence shown here is derived from an EMBL/GenBank/DDBJ whole genome shotgun (WGS) entry which is preliminary data.</text>
</comment>
<organism evidence="1">
    <name type="scientific">marine sediment metagenome</name>
    <dbReference type="NCBI Taxonomy" id="412755"/>
    <lineage>
        <taxon>unclassified sequences</taxon>
        <taxon>metagenomes</taxon>
        <taxon>ecological metagenomes</taxon>
    </lineage>
</organism>
<protein>
    <submittedName>
        <fullName evidence="1">Uncharacterized protein</fullName>
    </submittedName>
</protein>
<reference evidence="1" key="1">
    <citation type="journal article" date="2015" name="Nature">
        <title>Complex archaea that bridge the gap between prokaryotes and eukaryotes.</title>
        <authorList>
            <person name="Spang A."/>
            <person name="Saw J.H."/>
            <person name="Jorgensen S.L."/>
            <person name="Zaremba-Niedzwiedzka K."/>
            <person name="Martijn J."/>
            <person name="Lind A.E."/>
            <person name="van Eijk R."/>
            <person name="Schleper C."/>
            <person name="Guy L."/>
            <person name="Ettema T.J."/>
        </authorList>
    </citation>
    <scope>NUCLEOTIDE SEQUENCE</scope>
</reference>
<dbReference type="EMBL" id="LAZR01018263">
    <property type="protein sequence ID" value="KKL97061.1"/>
    <property type="molecule type" value="Genomic_DNA"/>
</dbReference>